<comment type="caution">
    <text evidence="1">The sequence shown here is derived from an EMBL/GenBank/DDBJ whole genome shotgun (WGS) entry which is preliminary data.</text>
</comment>
<sequence length="93" mass="11092">MFYYFLSGEQIYSADEHRLRHTLFFDSNVLFEDNLEKDKPEHAFNSLSLKYSIKKSMQRLYVKGNFIVGCNKDSEQLDNFPYFGSDIAYRQKI</sequence>
<organism evidence="1 2">
    <name type="scientific">Candidatus Liberibacter europaeus</name>
    <dbReference type="NCBI Taxonomy" id="744859"/>
    <lineage>
        <taxon>Bacteria</taxon>
        <taxon>Pseudomonadati</taxon>
        <taxon>Pseudomonadota</taxon>
        <taxon>Alphaproteobacteria</taxon>
        <taxon>Hyphomicrobiales</taxon>
        <taxon>Rhizobiaceae</taxon>
        <taxon>Liberibacter</taxon>
    </lineage>
</organism>
<protein>
    <submittedName>
        <fullName evidence="1">Uncharacterized protein</fullName>
    </submittedName>
</protein>
<name>A0A2T4VX70_9HYPH</name>
<reference evidence="2" key="1">
    <citation type="submission" date="2018-02" db="EMBL/GenBank/DDBJ databases">
        <title>Genome sequence of Candidatus Liberibacter europaeus.</title>
        <authorList>
            <person name="Frampton R.A."/>
            <person name="Thompson S.M."/>
            <person name="David C."/>
            <person name="Addison S.M."/>
            <person name="Smith G.R."/>
        </authorList>
    </citation>
    <scope>NUCLEOTIDE SEQUENCE [LARGE SCALE GENOMIC DNA]</scope>
</reference>
<dbReference type="EMBL" id="PSQJ01000004">
    <property type="protein sequence ID" value="PTL86358.1"/>
    <property type="molecule type" value="Genomic_DNA"/>
</dbReference>
<evidence type="ECO:0000313" key="1">
    <source>
        <dbReference type="EMBL" id="PTL86358.1"/>
    </source>
</evidence>
<accession>A0A2T4VX70</accession>
<evidence type="ECO:0000313" key="2">
    <source>
        <dbReference type="Proteomes" id="UP000240811"/>
    </source>
</evidence>
<proteinExistence type="predicted"/>
<gene>
    <name evidence="1" type="ORF">C4617_03915</name>
</gene>
<dbReference type="Proteomes" id="UP000240811">
    <property type="component" value="Unassembled WGS sequence"/>
</dbReference>
<dbReference type="AlphaFoldDB" id="A0A2T4VX70"/>